<feature type="compositionally biased region" description="Basic and acidic residues" evidence="1">
    <location>
        <begin position="17"/>
        <end position="64"/>
    </location>
</feature>
<protein>
    <submittedName>
        <fullName evidence="2">Translation initiation factor 1</fullName>
    </submittedName>
</protein>
<feature type="non-terminal residue" evidence="2">
    <location>
        <position position="1"/>
    </location>
</feature>
<keyword evidence="2" id="KW-0648">Protein biosynthesis</keyword>
<accession>A0A6J4HYE9</accession>
<sequence length="64" mass="6850">GGHGHRAVAQRHVQGGARERAQAARLQLGEDAHAPDPDPARRPGAGRDHPVRPRAGEDRLPLQV</sequence>
<dbReference type="EMBL" id="CADCSZ010000087">
    <property type="protein sequence ID" value="CAA9235113.1"/>
    <property type="molecule type" value="Genomic_DNA"/>
</dbReference>
<dbReference type="AlphaFoldDB" id="A0A6J4HYE9"/>
<evidence type="ECO:0000313" key="2">
    <source>
        <dbReference type="EMBL" id="CAA9235113.1"/>
    </source>
</evidence>
<feature type="region of interest" description="Disordered" evidence="1">
    <location>
        <begin position="1"/>
        <end position="64"/>
    </location>
</feature>
<keyword evidence="2" id="KW-0396">Initiation factor</keyword>
<gene>
    <name evidence="2" type="ORF">AVDCRST_MAG76-1461</name>
</gene>
<organism evidence="2">
    <name type="scientific">uncultured Acidimicrobiales bacterium</name>
    <dbReference type="NCBI Taxonomy" id="310071"/>
    <lineage>
        <taxon>Bacteria</taxon>
        <taxon>Bacillati</taxon>
        <taxon>Actinomycetota</taxon>
        <taxon>Acidimicrobiia</taxon>
        <taxon>Acidimicrobiales</taxon>
        <taxon>environmental samples</taxon>
    </lineage>
</organism>
<feature type="non-terminal residue" evidence="2">
    <location>
        <position position="64"/>
    </location>
</feature>
<reference evidence="2" key="1">
    <citation type="submission" date="2020-02" db="EMBL/GenBank/DDBJ databases">
        <authorList>
            <person name="Meier V. D."/>
        </authorList>
    </citation>
    <scope>NUCLEOTIDE SEQUENCE</scope>
    <source>
        <strain evidence="2">AVDCRST_MAG76</strain>
    </source>
</reference>
<name>A0A6J4HYE9_9ACTN</name>
<dbReference type="GO" id="GO:0003743">
    <property type="term" value="F:translation initiation factor activity"/>
    <property type="evidence" value="ECO:0007669"/>
    <property type="project" value="UniProtKB-KW"/>
</dbReference>
<evidence type="ECO:0000256" key="1">
    <source>
        <dbReference type="SAM" id="MobiDB-lite"/>
    </source>
</evidence>
<proteinExistence type="predicted"/>